<dbReference type="PROSITE" id="PS00211">
    <property type="entry name" value="ABC_TRANSPORTER_1"/>
    <property type="match status" value="1"/>
</dbReference>
<evidence type="ECO:0000259" key="5">
    <source>
        <dbReference type="PROSITE" id="PS50893"/>
    </source>
</evidence>
<comment type="caution">
    <text evidence="6">The sequence shown here is derived from an EMBL/GenBank/DDBJ whole genome shotgun (WGS) entry which is preliminary data.</text>
</comment>
<dbReference type="EMBL" id="JNVC02000004">
    <property type="protein sequence ID" value="KEZ52856.1"/>
    <property type="molecule type" value="Genomic_DNA"/>
</dbReference>
<dbReference type="SMART" id="SM00382">
    <property type="entry name" value="AAA"/>
    <property type="match status" value="1"/>
</dbReference>
<dbReference type="Proteomes" id="UP000028549">
    <property type="component" value="Unassembled WGS sequence"/>
</dbReference>
<dbReference type="GO" id="GO:0016887">
    <property type="term" value="F:ATP hydrolysis activity"/>
    <property type="evidence" value="ECO:0007669"/>
    <property type="project" value="InterPro"/>
</dbReference>
<dbReference type="PROSITE" id="PS50893">
    <property type="entry name" value="ABC_TRANSPORTER_2"/>
    <property type="match status" value="1"/>
</dbReference>
<keyword evidence="3" id="KW-0547">Nucleotide-binding</keyword>
<dbReference type="PANTHER" id="PTHR43335:SF4">
    <property type="entry name" value="ABC TRANSPORTER, ATP-BINDING PROTEIN"/>
    <property type="match status" value="1"/>
</dbReference>
<evidence type="ECO:0000256" key="4">
    <source>
        <dbReference type="ARBA" id="ARBA00022840"/>
    </source>
</evidence>
<dbReference type="InterPro" id="IPR003593">
    <property type="entry name" value="AAA+_ATPase"/>
</dbReference>
<dbReference type="RefSeq" id="WP_029280614.1">
    <property type="nucleotide sequence ID" value="NZ_JNVC02000004.1"/>
</dbReference>
<proteinExistence type="inferred from homology"/>
<dbReference type="STRING" id="246786.GS18_0208455"/>
<evidence type="ECO:0000256" key="1">
    <source>
        <dbReference type="ARBA" id="ARBA00005417"/>
    </source>
</evidence>
<sequence>MHIQSISKKYKDTVALNELSFYFKQGEIVGLVGNNGAGKSTLMKIIAQTIQKFDGSVKDNNHVGYLIEEPKLFSNKTGLAHLSYFSRIYGNKFKLSEYEELLKSLHLFDVLNKKVKEYSLGMKQKLGIVISLLNNPKYVVLDEPTNGMDIETSIQVLQQLKKMAEERNVGVLISSHKLEDIEGVCNRVLFLEKGNILEEEQFNDKTQYILKLVFDHPNELATFIEHQKFGSIIYSCEKTIEIETTSENADIFHFLNKLGLKLVDFTSEKKTLRNVYMKKLGGEERGIGY</sequence>
<evidence type="ECO:0000256" key="2">
    <source>
        <dbReference type="ARBA" id="ARBA00022448"/>
    </source>
</evidence>
<gene>
    <name evidence="6" type="ORF">GS18_0208455</name>
</gene>
<keyword evidence="7" id="KW-1185">Reference proteome</keyword>
<evidence type="ECO:0000256" key="3">
    <source>
        <dbReference type="ARBA" id="ARBA00022741"/>
    </source>
</evidence>
<dbReference type="SUPFAM" id="SSF52540">
    <property type="entry name" value="P-loop containing nucleoside triphosphate hydrolases"/>
    <property type="match status" value="1"/>
</dbReference>
<dbReference type="Pfam" id="PF00005">
    <property type="entry name" value="ABC_tran"/>
    <property type="match status" value="1"/>
</dbReference>
<dbReference type="CDD" id="cd03230">
    <property type="entry name" value="ABC_DR_subfamily_A"/>
    <property type="match status" value="1"/>
</dbReference>
<accession>A0A084GZU4</accession>
<evidence type="ECO:0000313" key="6">
    <source>
        <dbReference type="EMBL" id="KEZ52856.1"/>
    </source>
</evidence>
<comment type="similarity">
    <text evidence="1">Belongs to the ABC transporter superfamily.</text>
</comment>
<dbReference type="InterPro" id="IPR003439">
    <property type="entry name" value="ABC_transporter-like_ATP-bd"/>
</dbReference>
<keyword evidence="4" id="KW-0067">ATP-binding</keyword>
<reference evidence="6 7" key="1">
    <citation type="journal article" date="2005" name="Int. J. Syst. Evol. Microbiol.">
        <title>Bacillus cibi sp. nov., isolated from jeotgal, a traditional Korean fermented seafood.</title>
        <authorList>
            <person name="Yoon J.H."/>
            <person name="Lee C.H."/>
            <person name="Oh T.K."/>
        </authorList>
    </citation>
    <scope>NUCLEOTIDE SEQUENCE [LARGE SCALE GENOMIC DNA]</scope>
    <source>
        <strain evidence="6 7">DSM 16189</strain>
    </source>
</reference>
<dbReference type="AlphaFoldDB" id="A0A084GZU4"/>
<dbReference type="InterPro" id="IPR027417">
    <property type="entry name" value="P-loop_NTPase"/>
</dbReference>
<dbReference type="GO" id="GO:0005524">
    <property type="term" value="F:ATP binding"/>
    <property type="evidence" value="ECO:0007669"/>
    <property type="project" value="UniProtKB-KW"/>
</dbReference>
<keyword evidence="2" id="KW-0813">Transport</keyword>
<evidence type="ECO:0000313" key="7">
    <source>
        <dbReference type="Proteomes" id="UP000028549"/>
    </source>
</evidence>
<protein>
    <submittedName>
        <fullName evidence="6">ABC transporter</fullName>
    </submittedName>
</protein>
<organism evidence="6 7">
    <name type="scientific">Metabacillus indicus</name>
    <name type="common">Bacillus indicus</name>
    <dbReference type="NCBI Taxonomy" id="246786"/>
    <lineage>
        <taxon>Bacteria</taxon>
        <taxon>Bacillati</taxon>
        <taxon>Bacillota</taxon>
        <taxon>Bacilli</taxon>
        <taxon>Bacillales</taxon>
        <taxon>Bacillaceae</taxon>
        <taxon>Metabacillus</taxon>
    </lineage>
</organism>
<feature type="domain" description="ABC transporter" evidence="5">
    <location>
        <begin position="1"/>
        <end position="218"/>
    </location>
</feature>
<dbReference type="OrthoDB" id="9804819at2"/>
<dbReference type="PANTHER" id="PTHR43335">
    <property type="entry name" value="ABC TRANSPORTER, ATP-BINDING PROTEIN"/>
    <property type="match status" value="1"/>
</dbReference>
<name>A0A084GZU4_METID</name>
<dbReference type="Gene3D" id="3.40.50.300">
    <property type="entry name" value="P-loop containing nucleotide triphosphate hydrolases"/>
    <property type="match status" value="1"/>
</dbReference>
<dbReference type="InterPro" id="IPR017871">
    <property type="entry name" value="ABC_transporter-like_CS"/>
</dbReference>